<gene>
    <name evidence="1" type="ORF">I4F81_001253</name>
</gene>
<dbReference type="Proteomes" id="UP000798662">
    <property type="component" value="Chromosome 1"/>
</dbReference>
<dbReference type="EMBL" id="CM020618">
    <property type="protein sequence ID" value="KAK1858652.1"/>
    <property type="molecule type" value="Genomic_DNA"/>
</dbReference>
<proteinExistence type="predicted"/>
<comment type="caution">
    <text evidence="1">The sequence shown here is derived from an EMBL/GenBank/DDBJ whole genome shotgun (WGS) entry which is preliminary data.</text>
</comment>
<organism evidence="1 2">
    <name type="scientific">Pyropia yezoensis</name>
    <name type="common">Susabi-nori</name>
    <name type="synonym">Porphyra yezoensis</name>
    <dbReference type="NCBI Taxonomy" id="2788"/>
    <lineage>
        <taxon>Eukaryota</taxon>
        <taxon>Rhodophyta</taxon>
        <taxon>Bangiophyceae</taxon>
        <taxon>Bangiales</taxon>
        <taxon>Bangiaceae</taxon>
        <taxon>Pyropia</taxon>
    </lineage>
</organism>
<reference evidence="1" key="1">
    <citation type="submission" date="2019-11" db="EMBL/GenBank/DDBJ databases">
        <title>Nori genome reveals adaptations in red seaweeds to the harsh intertidal environment.</title>
        <authorList>
            <person name="Wang D."/>
            <person name="Mao Y."/>
        </authorList>
    </citation>
    <scope>NUCLEOTIDE SEQUENCE</scope>
    <source>
        <tissue evidence="1">Gametophyte</tissue>
    </source>
</reference>
<evidence type="ECO:0000313" key="2">
    <source>
        <dbReference type="Proteomes" id="UP000798662"/>
    </source>
</evidence>
<sequence length="175" mass="18164">MCRAAGGKVHGGGGASESGDDAGNNDGAWRSARFVIDGFPRNGSNREAWTAAGGRPAAVLELVVPPAVLRSRLLGRGEGRADDTASVVERRLAVAAAEGGGVANWYEAEGLLTRLDGGKKVDEVLDAALAALEGRTTNPQAHPNRPKQPRPTSVAAADIAREQRGWYPPARPPAI</sequence>
<name>A0ACC3BLF2_PYRYE</name>
<accession>A0ACC3BLF2</accession>
<keyword evidence="2" id="KW-1185">Reference proteome</keyword>
<evidence type="ECO:0000313" key="1">
    <source>
        <dbReference type="EMBL" id="KAK1858652.1"/>
    </source>
</evidence>
<protein>
    <submittedName>
        <fullName evidence="1">Uncharacterized protein</fullName>
    </submittedName>
</protein>